<comment type="caution">
    <text evidence="7">The sequence shown here is derived from an EMBL/GenBank/DDBJ whole genome shotgun (WGS) entry which is preliminary data.</text>
</comment>
<keyword evidence="3" id="KW-0808">Transferase</keyword>
<dbReference type="AlphaFoldDB" id="A0A8S1ISN5"/>
<evidence type="ECO:0000256" key="4">
    <source>
        <dbReference type="ARBA" id="ARBA00023136"/>
    </source>
</evidence>
<accession>A0A8S1ISN5</accession>
<evidence type="ECO:0000313" key="8">
    <source>
        <dbReference type="Proteomes" id="UP000708148"/>
    </source>
</evidence>
<dbReference type="EMBL" id="CAJHUC010000577">
    <property type="protein sequence ID" value="CAD7696935.1"/>
    <property type="molecule type" value="Genomic_DNA"/>
</dbReference>
<dbReference type="InterPro" id="IPR044174">
    <property type="entry name" value="BC10-like"/>
</dbReference>
<dbReference type="OrthoDB" id="191334at2759"/>
<dbReference type="InterPro" id="IPR003406">
    <property type="entry name" value="Glyco_trans_14"/>
</dbReference>
<protein>
    <submittedName>
        <fullName evidence="7">Uncharacterized protein</fullName>
    </submittedName>
</protein>
<keyword evidence="8" id="KW-1185">Reference proteome</keyword>
<dbReference type="PANTHER" id="PTHR31042:SF145">
    <property type="entry name" value="CORE-2_I-BRANCHING BETA-1,6-N-ACETYLGLUCOSAMINYLTRANSFERASE FAMILY PROTEIN"/>
    <property type="match status" value="1"/>
</dbReference>
<reference evidence="7" key="1">
    <citation type="submission" date="2020-12" db="EMBL/GenBank/DDBJ databases">
        <authorList>
            <person name="Iha C."/>
        </authorList>
    </citation>
    <scope>NUCLEOTIDE SEQUENCE</scope>
</reference>
<evidence type="ECO:0000256" key="2">
    <source>
        <dbReference type="ARBA" id="ARBA00022676"/>
    </source>
</evidence>
<keyword evidence="2" id="KW-0328">Glycosyltransferase</keyword>
<evidence type="ECO:0000256" key="1">
    <source>
        <dbReference type="ARBA" id="ARBA00004606"/>
    </source>
</evidence>
<keyword evidence="5" id="KW-0325">Glycoprotein</keyword>
<dbReference type="Pfam" id="PF02485">
    <property type="entry name" value="Branch"/>
    <property type="match status" value="1"/>
</dbReference>
<proteinExistence type="predicted"/>
<dbReference type="Proteomes" id="UP000708148">
    <property type="component" value="Unassembled WGS sequence"/>
</dbReference>
<feature type="compositionally biased region" description="Basic and acidic residues" evidence="6">
    <location>
        <begin position="132"/>
        <end position="145"/>
    </location>
</feature>
<evidence type="ECO:0000256" key="5">
    <source>
        <dbReference type="ARBA" id="ARBA00023180"/>
    </source>
</evidence>
<sequence length="512" mass="56608">MGWLAGLSVQRHPLLCSGILMAGSKAGWNIAQVALPAAHAAHGDALQGNGLEMAQMSIPKVAFMFLTLGPMANEPVWRAFFEAASRLTLKVQPSLRPPVNLTSLVGGEMKPPLQSVPDDLSNKPRLRRPHLLRADARDTQSKVDVEGWEGLVEDPEESESRRGVSSGVPRCGQEDLGLLDREVERLLQDRGDSVASQSLFSIYVNAPLGYRYPTGSLFRGRRIRNPADTSYSFAQFALVEAQLRMMAEALEDPLNEKFVMLSESAIPLYRPEIVYLQLVHESKSRVNACKLGKRMAGRWSPEMETAHLNVSHWRKTQFWTVLNRGHAELVMADGHVKEIFRRYCYSKRASAPRKGFVKFCVSDEHYIPTLLASYGLEDQTDCRGSSTRVQWSGDTYHPKTFHPKEVTPDLIRSIQCGWQLQCEWGPALQSSAALFEGVHSAGCLSGGSPMCDSAEAWDEASDGGEPSWVADHGYVALNYSCHLFARKFPPSAVNETLRAALSCDGGGLGFWC</sequence>
<name>A0A8S1ISN5_9CHLO</name>
<feature type="region of interest" description="Disordered" evidence="6">
    <location>
        <begin position="131"/>
        <end position="169"/>
    </location>
</feature>
<evidence type="ECO:0000256" key="6">
    <source>
        <dbReference type="SAM" id="MobiDB-lite"/>
    </source>
</evidence>
<evidence type="ECO:0000313" key="7">
    <source>
        <dbReference type="EMBL" id="CAD7696935.1"/>
    </source>
</evidence>
<dbReference type="GO" id="GO:0016757">
    <property type="term" value="F:glycosyltransferase activity"/>
    <property type="evidence" value="ECO:0007669"/>
    <property type="project" value="UniProtKB-KW"/>
</dbReference>
<keyword evidence="4" id="KW-0472">Membrane</keyword>
<comment type="subcellular location">
    <subcellularLocation>
        <location evidence="1">Membrane</location>
        <topology evidence="1">Single-pass type II membrane protein</topology>
    </subcellularLocation>
</comment>
<dbReference type="GO" id="GO:0016020">
    <property type="term" value="C:membrane"/>
    <property type="evidence" value="ECO:0007669"/>
    <property type="project" value="UniProtKB-SubCell"/>
</dbReference>
<evidence type="ECO:0000256" key="3">
    <source>
        <dbReference type="ARBA" id="ARBA00022679"/>
    </source>
</evidence>
<dbReference type="PANTHER" id="PTHR31042">
    <property type="entry name" value="CORE-2/I-BRANCHING BETA-1,6-N-ACETYLGLUCOSAMINYLTRANSFERASE FAMILY PROTEIN-RELATED"/>
    <property type="match status" value="1"/>
</dbReference>
<organism evidence="7 8">
    <name type="scientific">Ostreobium quekettii</name>
    <dbReference type="NCBI Taxonomy" id="121088"/>
    <lineage>
        <taxon>Eukaryota</taxon>
        <taxon>Viridiplantae</taxon>
        <taxon>Chlorophyta</taxon>
        <taxon>core chlorophytes</taxon>
        <taxon>Ulvophyceae</taxon>
        <taxon>TCBD clade</taxon>
        <taxon>Bryopsidales</taxon>
        <taxon>Ostreobineae</taxon>
        <taxon>Ostreobiaceae</taxon>
        <taxon>Ostreobium</taxon>
    </lineage>
</organism>
<gene>
    <name evidence="7" type="ORF">OSTQU699_LOCUS2296</name>
</gene>